<reference evidence="1" key="1">
    <citation type="submission" date="2020-05" db="EMBL/GenBank/DDBJ databases">
        <authorList>
            <person name="Chiriac C."/>
            <person name="Salcher M."/>
            <person name="Ghai R."/>
            <person name="Kavagutti S V."/>
        </authorList>
    </citation>
    <scope>NUCLEOTIDE SEQUENCE</scope>
</reference>
<evidence type="ECO:0000313" key="1">
    <source>
        <dbReference type="EMBL" id="CAB4671188.1"/>
    </source>
</evidence>
<protein>
    <submittedName>
        <fullName evidence="1">Unannotated protein</fullName>
    </submittedName>
</protein>
<name>A0A6J6ME37_9ZZZZ</name>
<dbReference type="AlphaFoldDB" id="A0A6J6ME37"/>
<gene>
    <name evidence="1" type="ORF">UFOPK2312_00577</name>
</gene>
<sequence>MPPPTTEVLKEVAAAIPPALACPPSGPTE</sequence>
<proteinExistence type="predicted"/>
<dbReference type="EMBL" id="CAEZWY010000049">
    <property type="protein sequence ID" value="CAB4671188.1"/>
    <property type="molecule type" value="Genomic_DNA"/>
</dbReference>
<organism evidence="1">
    <name type="scientific">freshwater metagenome</name>
    <dbReference type="NCBI Taxonomy" id="449393"/>
    <lineage>
        <taxon>unclassified sequences</taxon>
        <taxon>metagenomes</taxon>
        <taxon>ecological metagenomes</taxon>
    </lineage>
</organism>
<accession>A0A6J6ME37</accession>